<evidence type="ECO:0000313" key="10">
    <source>
        <dbReference type="RefSeq" id="XP_072858387.1"/>
    </source>
</evidence>
<keyword evidence="9" id="KW-1185">Reference proteome</keyword>
<dbReference type="InterPro" id="IPR001846">
    <property type="entry name" value="VWF_type-D"/>
</dbReference>
<sequence length="1119" mass="122535">MQLYASLPAKKYTNTRGLCGSFNNKAEDDFMSSQNILEVTSEAFASSWEMMTCPKARHLSCTSIEKENFAKEHCAVLTDPSGVFAPGHFIVDHRTYYERCLISTCVCEKVMDCLCTALGNYVKACAKHGIYITDWRNGICGENCEDGKVFHYDAKACNTSCRSFSEWDLSCDVTNTPVDGCVCPEGRYANSKGICVKPDLCDCYLDDMVLIPGQNIQMGNYTCICRRGQVFCHNLSDLKPVNCTGGAEFVSCSDPKAKLRVDEICSGLIIMPPMSADLSCRPGCYCPLGLVRDSEGKCIPRAHCPCSYSSRKYEQGGTINIECNTCKCVEGSWICTRKKCQSACHLYGDGQIQTFDGKWYSYDGLCQYVLAEDYCGKEKGSFRILTESVPCCEDGVTCSRKITVVLKDGNLVLEDGKFMFVKDAASIAQCKKDEDLYTVHTVGLYLVIHCIDGITLIWDKNTRVSIIADPSRTGETCGLCGNQNGNLQDEFTTRLGSLAGGPVEFGNSWKTSSTCSDTVAESFPCDGNAYCRDWAVRKCEIIRDFRFRACHSQIDPTPYHKACIEEACACSMEGKYLGFCTAVAMYAEACSAVGICISWRTPDLCPVFCDYYNAPGECSWHYEPCGTVKAKTCKDHLVGRILPSVLEGCYAKCPDHAPYLDENTMKCVRLSDCTCYHKNIILPGQLIYDDCGRLCVCKAGELDCSVFPGVPRAGGVPHFRTETTSRPTTRLGPTSTVVPGGKEFGVTTENTEAGRLTEAMEHFTTESLTYARTVTLPSISTGISGRAFEWSTGATSRSTEHGAVERATEGSKSVTTKATSYVKASTEVLPGPITGITSSSVSWQKVIPTSITEHSGVESSTEGVENVTQYAKQRTTGPYETVVAVTSQHGFPKTTENHATKKIPLVTTGFRTSPATGGSSTIWPHISGETTNVTEKSVTEYTGSVQEGSSPPSLLSGRPGECLPLQESISCRFKNKSYEVGETFRDPDNPCLNYTCTAEGFTTKVKECVKQNWCSKKFRMYRADNCCYDCINVCRPAPVEVGVTANGCRGVIVMAKCTGECKNAVLYGDVDRQMVNKCSCCKAKEHVYKNIPIVCPDGRLEEYRYKHTISCSCQACEGS</sequence>
<dbReference type="SMART" id="SM00215">
    <property type="entry name" value="VWC_out"/>
    <property type="match status" value="1"/>
</dbReference>
<accession>A0ABM5GL51</accession>
<keyword evidence="3" id="KW-0677">Repeat</keyword>
<dbReference type="CDD" id="cd19941">
    <property type="entry name" value="TIL"/>
    <property type="match status" value="2"/>
</dbReference>
<evidence type="ECO:0000256" key="3">
    <source>
        <dbReference type="ARBA" id="ARBA00022737"/>
    </source>
</evidence>
<feature type="domain" description="CTCK" evidence="7">
    <location>
        <begin position="1034"/>
        <end position="1117"/>
    </location>
</feature>
<name>A0ABM5GL51_9SAUR</name>
<keyword evidence="4 5" id="KW-1015">Disulfide bond</keyword>
<dbReference type="RefSeq" id="XP_072858387.1">
    <property type="nucleotide sequence ID" value="XM_073002286.1"/>
</dbReference>
<evidence type="ECO:0000256" key="1">
    <source>
        <dbReference type="ARBA" id="ARBA00004613"/>
    </source>
</evidence>
<dbReference type="Pfam" id="PF23244">
    <property type="entry name" value="VWF"/>
    <property type="match status" value="1"/>
</dbReference>
<organism evidence="9 10">
    <name type="scientific">Pogona vitticeps</name>
    <name type="common">central bearded dragon</name>
    <dbReference type="NCBI Taxonomy" id="103695"/>
    <lineage>
        <taxon>Eukaryota</taxon>
        <taxon>Metazoa</taxon>
        <taxon>Chordata</taxon>
        <taxon>Craniata</taxon>
        <taxon>Vertebrata</taxon>
        <taxon>Euteleostomi</taxon>
        <taxon>Lepidosauria</taxon>
        <taxon>Squamata</taxon>
        <taxon>Bifurcata</taxon>
        <taxon>Unidentata</taxon>
        <taxon>Episquamata</taxon>
        <taxon>Toxicofera</taxon>
        <taxon>Iguania</taxon>
        <taxon>Acrodonta</taxon>
        <taxon>Agamidae</taxon>
        <taxon>Amphibolurinae</taxon>
        <taxon>Pogona</taxon>
    </lineage>
</organism>
<evidence type="ECO:0000259" key="7">
    <source>
        <dbReference type="PROSITE" id="PS01225"/>
    </source>
</evidence>
<reference evidence="10" key="1">
    <citation type="submission" date="2025-08" db="UniProtKB">
        <authorList>
            <consortium name="RefSeq"/>
        </authorList>
    </citation>
    <scope>IDENTIFICATION</scope>
</reference>
<dbReference type="Proteomes" id="UP001652642">
    <property type="component" value="Chromosome 5"/>
</dbReference>
<dbReference type="Pfam" id="PF00094">
    <property type="entry name" value="VWD"/>
    <property type="match status" value="2"/>
</dbReference>
<dbReference type="PROSITE" id="PS01225">
    <property type="entry name" value="CTCK_2"/>
    <property type="match status" value="1"/>
</dbReference>
<dbReference type="PANTHER" id="PTHR47246">
    <property type="entry name" value="MUCIN-19"/>
    <property type="match status" value="1"/>
</dbReference>
<dbReference type="Pfam" id="PF25962">
    <property type="entry name" value="TIL_OTOGL_Mucin"/>
    <property type="match status" value="1"/>
</dbReference>
<proteinExistence type="predicted"/>
<comment type="caution">
    <text evidence="5">Lacks conserved residue(s) required for the propagation of feature annotation.</text>
</comment>
<evidence type="ECO:0000256" key="4">
    <source>
        <dbReference type="ARBA" id="ARBA00023157"/>
    </source>
</evidence>
<dbReference type="SMART" id="SM00041">
    <property type="entry name" value="CT"/>
    <property type="match status" value="1"/>
</dbReference>
<feature type="compositionally biased region" description="Polar residues" evidence="6">
    <location>
        <begin position="722"/>
        <end position="737"/>
    </location>
</feature>
<evidence type="ECO:0000256" key="6">
    <source>
        <dbReference type="SAM" id="MobiDB-lite"/>
    </source>
</evidence>
<comment type="subcellular location">
    <subcellularLocation>
        <location evidence="1">Secreted</location>
    </subcellularLocation>
</comment>
<feature type="disulfide bond" evidence="5">
    <location>
        <begin position="1057"/>
        <end position="1111"/>
    </location>
</feature>
<dbReference type="SMART" id="SM00216">
    <property type="entry name" value="VWD"/>
    <property type="match status" value="1"/>
</dbReference>
<dbReference type="Gene3D" id="2.10.25.10">
    <property type="entry name" value="Laminin"/>
    <property type="match status" value="2"/>
</dbReference>
<evidence type="ECO:0000259" key="8">
    <source>
        <dbReference type="PROSITE" id="PS51233"/>
    </source>
</evidence>
<evidence type="ECO:0000313" key="9">
    <source>
        <dbReference type="Proteomes" id="UP001652642"/>
    </source>
</evidence>
<dbReference type="PANTHER" id="PTHR47246:SF1">
    <property type="entry name" value="MUCIN-19"/>
    <property type="match status" value="1"/>
</dbReference>
<dbReference type="GeneID" id="110080793"/>
<dbReference type="PROSITE" id="PS51233">
    <property type="entry name" value="VWFD"/>
    <property type="match status" value="2"/>
</dbReference>
<dbReference type="SUPFAM" id="SSF57603">
    <property type="entry name" value="FnI-like domain"/>
    <property type="match status" value="1"/>
</dbReference>
<feature type="disulfide bond" evidence="5">
    <location>
        <begin position="1061"/>
        <end position="1113"/>
    </location>
</feature>
<feature type="domain" description="VWFD" evidence="8">
    <location>
        <begin position="1"/>
        <end position="62"/>
    </location>
</feature>
<feature type="domain" description="VWFD" evidence="8">
    <location>
        <begin position="342"/>
        <end position="516"/>
    </location>
</feature>
<evidence type="ECO:0000256" key="2">
    <source>
        <dbReference type="ARBA" id="ARBA00022525"/>
    </source>
</evidence>
<dbReference type="SUPFAM" id="SSF57567">
    <property type="entry name" value="Serine protease inhibitors"/>
    <property type="match status" value="2"/>
</dbReference>
<dbReference type="InterPro" id="IPR014853">
    <property type="entry name" value="VWF/SSPO/ZAN-like_Cys-rich_dom"/>
</dbReference>
<keyword evidence="2" id="KW-0964">Secreted</keyword>
<dbReference type="InterPro" id="IPR001007">
    <property type="entry name" value="VWF_dom"/>
</dbReference>
<protein>
    <submittedName>
        <fullName evidence="10">Mucin-19</fullName>
    </submittedName>
</protein>
<gene>
    <name evidence="10" type="primary">MUC19</name>
</gene>
<dbReference type="PROSITE" id="PS01185">
    <property type="entry name" value="CTCK_1"/>
    <property type="match status" value="1"/>
</dbReference>
<dbReference type="Pfam" id="PF08742">
    <property type="entry name" value="C8"/>
    <property type="match status" value="2"/>
</dbReference>
<dbReference type="InterPro" id="IPR058753">
    <property type="entry name" value="TIL_OTOGL_Mucin"/>
</dbReference>
<dbReference type="InterPro" id="IPR006207">
    <property type="entry name" value="Cys_knot_C"/>
</dbReference>
<dbReference type="SMART" id="SM00832">
    <property type="entry name" value="C8"/>
    <property type="match status" value="2"/>
</dbReference>
<feature type="region of interest" description="Disordered" evidence="6">
    <location>
        <begin position="717"/>
        <end position="744"/>
    </location>
</feature>
<dbReference type="InterPro" id="IPR036084">
    <property type="entry name" value="Ser_inhib-like_sf"/>
</dbReference>
<evidence type="ECO:0000256" key="5">
    <source>
        <dbReference type="PROSITE-ProRule" id="PRU00039"/>
    </source>
</evidence>